<proteinExistence type="predicted"/>
<accession>A0A8S4RAX4</accession>
<reference evidence="1" key="1">
    <citation type="submission" date="2022-03" db="EMBL/GenBank/DDBJ databases">
        <authorList>
            <person name="Lindestad O."/>
        </authorList>
    </citation>
    <scope>NUCLEOTIDE SEQUENCE</scope>
</reference>
<evidence type="ECO:0000313" key="2">
    <source>
        <dbReference type="Proteomes" id="UP000838756"/>
    </source>
</evidence>
<protein>
    <submittedName>
        <fullName evidence="1">Jg22650 protein</fullName>
    </submittedName>
</protein>
<organism evidence="1 2">
    <name type="scientific">Pararge aegeria aegeria</name>
    <dbReference type="NCBI Taxonomy" id="348720"/>
    <lineage>
        <taxon>Eukaryota</taxon>
        <taxon>Metazoa</taxon>
        <taxon>Ecdysozoa</taxon>
        <taxon>Arthropoda</taxon>
        <taxon>Hexapoda</taxon>
        <taxon>Insecta</taxon>
        <taxon>Pterygota</taxon>
        <taxon>Neoptera</taxon>
        <taxon>Endopterygota</taxon>
        <taxon>Lepidoptera</taxon>
        <taxon>Glossata</taxon>
        <taxon>Ditrysia</taxon>
        <taxon>Papilionoidea</taxon>
        <taxon>Nymphalidae</taxon>
        <taxon>Satyrinae</taxon>
        <taxon>Satyrini</taxon>
        <taxon>Parargina</taxon>
        <taxon>Pararge</taxon>
    </lineage>
</organism>
<gene>
    <name evidence="1" type="primary">jg22650</name>
    <name evidence="1" type="ORF">PAEG_LOCUS10783</name>
</gene>
<evidence type="ECO:0000313" key="1">
    <source>
        <dbReference type="EMBL" id="CAH2232551.1"/>
    </source>
</evidence>
<name>A0A8S4RAX4_9NEOP</name>
<dbReference type="EMBL" id="CAKXAJ010024904">
    <property type="protein sequence ID" value="CAH2232551.1"/>
    <property type="molecule type" value="Genomic_DNA"/>
</dbReference>
<dbReference type="AlphaFoldDB" id="A0A8S4RAX4"/>
<sequence>MLCSGLKGKVAGAVTGIRGLRLCLFLWAKDGTLQDVFFACPACRSVYGCGWFSTYYHVDYLLSHQVFTPAMDAQNWTSIGRHDDDEIL</sequence>
<comment type="caution">
    <text evidence="1">The sequence shown here is derived from an EMBL/GenBank/DDBJ whole genome shotgun (WGS) entry which is preliminary data.</text>
</comment>
<dbReference type="Proteomes" id="UP000838756">
    <property type="component" value="Unassembled WGS sequence"/>
</dbReference>
<keyword evidence="2" id="KW-1185">Reference proteome</keyword>